<evidence type="ECO:0000313" key="8">
    <source>
        <dbReference type="EMBL" id="QQR31382.1"/>
    </source>
</evidence>
<dbReference type="PANTHER" id="PTHR30290:SF65">
    <property type="entry name" value="MONOACYL PHOSPHATIDYLINOSITOL TETRAMANNOSIDE-BINDING PROTEIN LPQW-RELATED"/>
    <property type="match status" value="1"/>
</dbReference>
<comment type="similarity">
    <text evidence="2">Belongs to the bacterial solute-binding protein 5 family.</text>
</comment>
<dbReference type="GO" id="GO:0043190">
    <property type="term" value="C:ATP-binding cassette (ABC) transporter complex"/>
    <property type="evidence" value="ECO:0007669"/>
    <property type="project" value="InterPro"/>
</dbReference>
<reference evidence="9" key="2">
    <citation type="submission" date="2017-05" db="EMBL/GenBank/DDBJ databases">
        <title>Improved OligoMM genomes.</title>
        <authorList>
            <person name="Garzetti D."/>
        </authorList>
    </citation>
    <scope>NUCLEOTIDE SEQUENCE [LARGE SCALE GENOMIC DNA]</scope>
    <source>
        <strain evidence="9">KB18</strain>
    </source>
</reference>
<evidence type="ECO:0000256" key="5">
    <source>
        <dbReference type="SAM" id="SignalP"/>
    </source>
</evidence>
<feature type="compositionally biased region" description="Low complexity" evidence="4">
    <location>
        <begin position="27"/>
        <end position="39"/>
    </location>
</feature>
<dbReference type="CDD" id="cd08509">
    <property type="entry name" value="PBP2_TmCBP_oligosaccharides_like"/>
    <property type="match status" value="1"/>
</dbReference>
<dbReference type="PANTHER" id="PTHR30290">
    <property type="entry name" value="PERIPLASMIC BINDING COMPONENT OF ABC TRANSPORTER"/>
    <property type="match status" value="1"/>
</dbReference>
<dbReference type="InterPro" id="IPR000914">
    <property type="entry name" value="SBP_5_dom"/>
</dbReference>
<dbReference type="RefSeq" id="WP_066538618.1">
    <property type="nucleotide sequence ID" value="NZ_CAPVCI010000007.1"/>
</dbReference>
<dbReference type="AlphaFoldDB" id="A0A1Z2XUJ4"/>
<dbReference type="GO" id="GO:0042597">
    <property type="term" value="C:periplasmic space"/>
    <property type="evidence" value="ECO:0007669"/>
    <property type="project" value="UniProtKB-ARBA"/>
</dbReference>
<evidence type="ECO:0000259" key="6">
    <source>
        <dbReference type="Pfam" id="PF00496"/>
    </source>
</evidence>
<dbReference type="KEGG" id="amur:ADH66_16450"/>
<gene>
    <name evidence="7" type="ORF">ADH66_16450</name>
    <name evidence="8" type="ORF">I5Q82_06840</name>
</gene>
<evidence type="ECO:0000256" key="1">
    <source>
        <dbReference type="ARBA" id="ARBA00004193"/>
    </source>
</evidence>
<dbReference type="Proteomes" id="UP000596035">
    <property type="component" value="Chromosome"/>
</dbReference>
<dbReference type="EMBL" id="CP021422">
    <property type="protein sequence ID" value="ASB42112.1"/>
    <property type="molecule type" value="Genomic_DNA"/>
</dbReference>
<feature type="chain" id="PRO_5043568182" evidence="5">
    <location>
        <begin position="21"/>
        <end position="674"/>
    </location>
</feature>
<reference evidence="7" key="1">
    <citation type="journal article" date="2017" name="Genome Announc.">
        <title>High-Quality Whole-Genome Sequences of the Oligo-Mouse-Microbiota Bacterial Community.</title>
        <authorList>
            <person name="Garzetti D."/>
            <person name="Brugiroux S."/>
            <person name="Bunk B."/>
            <person name="Pukall R."/>
            <person name="McCoy K.D."/>
            <person name="Macpherson A.J."/>
            <person name="Stecher B."/>
        </authorList>
    </citation>
    <scope>NUCLEOTIDE SEQUENCE</scope>
    <source>
        <strain evidence="7">KB18</strain>
    </source>
</reference>
<protein>
    <submittedName>
        <fullName evidence="8">ABC transporter substrate-binding protein</fullName>
    </submittedName>
</protein>
<dbReference type="PROSITE" id="PS01040">
    <property type="entry name" value="SBP_BACTERIAL_5"/>
    <property type="match status" value="1"/>
</dbReference>
<feature type="region of interest" description="Disordered" evidence="4">
    <location>
        <begin position="27"/>
        <end position="68"/>
    </location>
</feature>
<dbReference type="EMBL" id="CP065321">
    <property type="protein sequence ID" value="QQR31382.1"/>
    <property type="molecule type" value="Genomic_DNA"/>
</dbReference>
<evidence type="ECO:0000313" key="10">
    <source>
        <dbReference type="Proteomes" id="UP000596035"/>
    </source>
</evidence>
<evidence type="ECO:0000313" key="7">
    <source>
        <dbReference type="EMBL" id="ASB42112.1"/>
    </source>
</evidence>
<dbReference type="GO" id="GO:0015833">
    <property type="term" value="P:peptide transport"/>
    <property type="evidence" value="ECO:0007669"/>
    <property type="project" value="TreeGrafter"/>
</dbReference>
<evidence type="ECO:0000256" key="2">
    <source>
        <dbReference type="ARBA" id="ARBA00005695"/>
    </source>
</evidence>
<feature type="compositionally biased region" description="Low complexity" evidence="4">
    <location>
        <begin position="48"/>
        <end position="59"/>
    </location>
</feature>
<dbReference type="Gene3D" id="3.10.105.10">
    <property type="entry name" value="Dipeptide-binding Protein, Domain 3"/>
    <property type="match status" value="1"/>
</dbReference>
<dbReference type="Gene3D" id="3.40.190.10">
    <property type="entry name" value="Periplasmic binding protein-like II"/>
    <property type="match status" value="1"/>
</dbReference>
<evidence type="ECO:0000256" key="4">
    <source>
        <dbReference type="SAM" id="MobiDB-lite"/>
    </source>
</evidence>
<evidence type="ECO:0000313" key="9">
    <source>
        <dbReference type="Proteomes" id="UP000196710"/>
    </source>
</evidence>
<evidence type="ECO:0000256" key="3">
    <source>
        <dbReference type="ARBA" id="ARBA00022729"/>
    </source>
</evidence>
<name>A0A1Z2XUJ4_9FIRM</name>
<feature type="signal peptide" evidence="5">
    <location>
        <begin position="1"/>
        <end position="20"/>
    </location>
</feature>
<dbReference type="PIRSF" id="PIRSF002741">
    <property type="entry name" value="MppA"/>
    <property type="match status" value="1"/>
</dbReference>
<keyword evidence="9" id="KW-1185">Reference proteome</keyword>
<dbReference type="SUPFAM" id="SSF53850">
    <property type="entry name" value="Periplasmic binding protein-like II"/>
    <property type="match status" value="1"/>
</dbReference>
<dbReference type="Proteomes" id="UP000196710">
    <property type="component" value="Chromosome"/>
</dbReference>
<sequence length="674" mass="74592">MRKKLIALLLAAVMLVSVFAACGGENNSSTAGGDSSASTPESSTGGDSSESAPESSQVSTGDGAMTEVGTPRSETLIVEFQSATDCPGQFNTYMNGTSAGIGIHQLMSAMMWEMDTVKGEQFPEVAADMGTPNEDFTEWTIKIREGIKWSDGEDLNAEDVAFTMNMIKDTDSIGASSYYKQVFKSIEAVDATTVKIVTNEPFPRLTQRFGVTIWGNDLRIVPEHIYSQQADVYTFKDEQPVVAGPYTVHSYDPNGAWVLYQRREDWEQSTLGVVNKEVYGNTDAPPAWVWFRTLGDDESTKQMAMINNEIDVLCEVTPEVLEAMMAQNDKVKAWYADFPYATSDDPCSKGLVFSMGKGAPYNDPNFRWGMTLMLDFDQISMNVFEGIGRASCFPILTATTAMTELYYQPLKEWVTDFELDLGDGTKFKPFDPEYKNRMAETLRAQGRDIPTDEATLEDMFGIGCWKHDEEAATKLLALAGVTKEGDTWMFNGEPFKFNVSYLSSGEFQAGRGGQAAYNQWKALGFDCTLVSESSATWDTNGGTGEFDIGAYWPTGGITKDIYSQISGYDNALIKPLGETGSGQGMRWDNEEASKIIQDLSKISPDSDEAYQLAQDFMKIAIEDCVMIGFHSGVKFVPTNDTYWTGYPCADDPYNGPWWWWSCFKYILPHLKAVG</sequence>
<comment type="subcellular location">
    <subcellularLocation>
        <location evidence="1">Cell membrane</location>
        <topology evidence="1">Lipid-anchor</topology>
    </subcellularLocation>
</comment>
<organism evidence="8 10">
    <name type="scientific">Acutalibacter muris</name>
    <dbReference type="NCBI Taxonomy" id="1796620"/>
    <lineage>
        <taxon>Bacteria</taxon>
        <taxon>Bacillati</taxon>
        <taxon>Bacillota</taxon>
        <taxon>Clostridia</taxon>
        <taxon>Eubacteriales</taxon>
        <taxon>Acutalibacteraceae</taxon>
        <taxon>Acutalibacter</taxon>
    </lineage>
</organism>
<accession>A0A1Z2XUJ4</accession>
<feature type="domain" description="Solute-binding protein family 5" evidence="6">
    <location>
        <begin position="123"/>
        <end position="556"/>
    </location>
</feature>
<dbReference type="PROSITE" id="PS51257">
    <property type="entry name" value="PROKAR_LIPOPROTEIN"/>
    <property type="match status" value="1"/>
</dbReference>
<dbReference type="InterPro" id="IPR039424">
    <property type="entry name" value="SBP_5"/>
</dbReference>
<dbReference type="Pfam" id="PF00496">
    <property type="entry name" value="SBP_bac_5"/>
    <property type="match status" value="1"/>
</dbReference>
<dbReference type="InterPro" id="IPR030678">
    <property type="entry name" value="Peptide/Ni-bd"/>
</dbReference>
<dbReference type="InterPro" id="IPR023765">
    <property type="entry name" value="SBP_5_CS"/>
</dbReference>
<proteinExistence type="inferred from homology"/>
<reference evidence="8 10" key="3">
    <citation type="submission" date="2020-11" db="EMBL/GenBank/DDBJ databases">
        <title>Closed and high quality bacterial genomes of the OMM12 community.</title>
        <authorList>
            <person name="Marbouty M."/>
            <person name="Lamy-Besnier Q."/>
            <person name="Debarbieux L."/>
            <person name="Koszul R."/>
        </authorList>
    </citation>
    <scope>NUCLEOTIDE SEQUENCE [LARGE SCALE GENOMIC DNA]</scope>
    <source>
        <strain evidence="8 10">KB18</strain>
    </source>
</reference>
<dbReference type="GO" id="GO:1904680">
    <property type="term" value="F:peptide transmembrane transporter activity"/>
    <property type="evidence" value="ECO:0007669"/>
    <property type="project" value="TreeGrafter"/>
</dbReference>
<keyword evidence="3 5" id="KW-0732">Signal</keyword>